<evidence type="ECO:0000256" key="1">
    <source>
        <dbReference type="ARBA" id="ARBA00007118"/>
    </source>
</evidence>
<dbReference type="SUPFAM" id="SSF55469">
    <property type="entry name" value="FMN-dependent nitroreductase-like"/>
    <property type="match status" value="2"/>
</dbReference>
<dbReference type="AlphaFoldDB" id="A0AA43XNI3"/>
<gene>
    <name evidence="4" type="ORF">ISALK_13940</name>
</gene>
<sequence length="282" mass="32639">MEMNINFSIEEAVEKRVSVRNYVPREVEPDTRKEVEGFIASLSNPFKKEVEFHFLDAKAMEDREKLGTYGVIKGAKQYIGTTIKDEAKALEALGYEMEVLMLYLAHKGLGTCWLGGTFNRKGFAGAMNIKEDELFPIITPYGYPAENKHLKERAMRKLIKADQRKKWQELFFNKDFQTPLPKVAVEEVAFPLEMVRLGPSASNKQPWRILRKNNAWHFYEYKEPGYSKYFSYDIQRVDMGIAAAHFDLALREKGIEGAFDTEREPAVELPEHMEYAFSWIAN</sequence>
<evidence type="ECO:0000259" key="3">
    <source>
        <dbReference type="Pfam" id="PF14512"/>
    </source>
</evidence>
<dbReference type="Gene3D" id="3.40.109.10">
    <property type="entry name" value="NADH Oxidase"/>
    <property type="match status" value="1"/>
</dbReference>
<name>A0AA43XNI3_9CLOT</name>
<dbReference type="Pfam" id="PF14512">
    <property type="entry name" value="TM1586_NiRdase"/>
    <property type="match status" value="1"/>
</dbReference>
<dbReference type="InterPro" id="IPR000415">
    <property type="entry name" value="Nitroreductase-like"/>
</dbReference>
<dbReference type="EMBL" id="SUMG01000031">
    <property type="protein sequence ID" value="NBG89584.1"/>
    <property type="molecule type" value="Genomic_DNA"/>
</dbReference>
<evidence type="ECO:0000256" key="2">
    <source>
        <dbReference type="ARBA" id="ARBA00023002"/>
    </source>
</evidence>
<comment type="caution">
    <text evidence="4">The sequence shown here is derived from an EMBL/GenBank/DDBJ whole genome shotgun (WGS) entry which is preliminary data.</text>
</comment>
<evidence type="ECO:0000313" key="5">
    <source>
        <dbReference type="Proteomes" id="UP000449710"/>
    </source>
</evidence>
<comment type="similarity">
    <text evidence="1">Belongs to the nitroreductase family.</text>
</comment>
<dbReference type="Proteomes" id="UP000449710">
    <property type="component" value="Unassembled WGS sequence"/>
</dbReference>
<accession>A0AA43XNI3</accession>
<dbReference type="PANTHER" id="PTHR43673:SF10">
    <property type="entry name" value="NADH DEHYDROGENASE_NAD(P)H NITROREDUCTASE XCC3605-RELATED"/>
    <property type="match status" value="1"/>
</dbReference>
<reference evidence="4 5" key="1">
    <citation type="submission" date="2019-04" db="EMBL/GenBank/DDBJ databases">
        <title>Isachenkonia alkalipeptolytica gen. nov. sp. nov. a new anaerobic, alkiliphilic organothrophic bacterium capable to reduce synthesized ferrihydrite isolated from a soda lake.</title>
        <authorList>
            <person name="Toshchakov S.V."/>
            <person name="Zavarzina D.G."/>
            <person name="Zhilina T.N."/>
            <person name="Kostrikina N.A."/>
            <person name="Kublanov I.V."/>
        </authorList>
    </citation>
    <scope>NUCLEOTIDE SEQUENCE [LARGE SCALE GENOMIC DNA]</scope>
    <source>
        <strain evidence="4 5">Z-1701</strain>
    </source>
</reference>
<dbReference type="PANTHER" id="PTHR43673">
    <property type="entry name" value="NAD(P)H NITROREDUCTASE YDGI-RELATED"/>
    <property type="match status" value="1"/>
</dbReference>
<keyword evidence="5" id="KW-1185">Reference proteome</keyword>
<dbReference type="GO" id="GO:0016491">
    <property type="term" value="F:oxidoreductase activity"/>
    <property type="evidence" value="ECO:0007669"/>
    <property type="project" value="UniProtKB-KW"/>
</dbReference>
<keyword evidence="2" id="KW-0560">Oxidoreductase</keyword>
<dbReference type="InterPro" id="IPR029478">
    <property type="entry name" value="TM1586_NiRdase"/>
</dbReference>
<protein>
    <submittedName>
        <fullName evidence="4">Nitroreductase</fullName>
    </submittedName>
</protein>
<organism evidence="4 5">
    <name type="scientific">Isachenkonia alkalipeptolytica</name>
    <dbReference type="NCBI Taxonomy" id="2565777"/>
    <lineage>
        <taxon>Bacteria</taxon>
        <taxon>Bacillati</taxon>
        <taxon>Bacillota</taxon>
        <taxon>Clostridia</taxon>
        <taxon>Eubacteriales</taxon>
        <taxon>Clostridiaceae</taxon>
        <taxon>Isachenkonia</taxon>
    </lineage>
</organism>
<proteinExistence type="inferred from homology"/>
<dbReference type="Gene3D" id="3.40.109.30">
    <property type="entry name" value="putative nitroreductase (tm1586), domain 2"/>
    <property type="match status" value="1"/>
</dbReference>
<evidence type="ECO:0000313" key="4">
    <source>
        <dbReference type="EMBL" id="NBG89584.1"/>
    </source>
</evidence>
<feature type="domain" description="Putative nitroreductase TM1586" evidence="3">
    <location>
        <begin position="9"/>
        <end position="249"/>
    </location>
</feature>